<dbReference type="SUPFAM" id="SSF53098">
    <property type="entry name" value="Ribonuclease H-like"/>
    <property type="match status" value="1"/>
</dbReference>
<sequence>MAEEFKCSICEERRRVVPRHVASLEPLPPKFHTIVTDVGHWYHPGLKDHCQFLVVTDEGSRFRVAKIVFKGPKQQPSGATCVQFLPENWCQIFGNSRTLHLDPAGNFRSQAIQDYCDRHEVFLDMVPGEAHWKICVCEQAVQGLKMVMDKLYSAEETISAEEALATAVRVFNQRDWSRPVFDYQPGELVFYWRQQTGFPEGDRCDVGAGKRAAPTAPPEDSDEELILDAGTGQSFKGDVSGAFLQEREYPDVLHCVPCDEICDQMQVPRGSVTRLRRACYGLVDAPLEWYRSVSEFLESIGLERTWSDACTWVWRMEGELRGMVSGHVDDFLFGGEDRDKQWQGIIHKIQQRFQWGDWEKDSFIQCGVKVDKVEEGYLLSQPQFVDGLKEINLNATRRRQRESVDRVCHSPGAAEALAAVNGEDTLYYARYQWSELEYGNVDVRDAQGCVSRVPGCVVTDSRNVYDKLNNEVLVVKGAEKRTDLELLGLKEAQAATGLSIRWVHSEAQLANSLTKVGNCRELELHYKTGHQRRIVEDDQMRSARKRKQEGMAPLAGLEEEKTGECVV</sequence>
<organism evidence="3 4">
    <name type="scientific">Symbiodinium microadriaticum</name>
    <name type="common">Dinoflagellate</name>
    <name type="synonym">Zooxanthella microadriatica</name>
    <dbReference type="NCBI Taxonomy" id="2951"/>
    <lineage>
        <taxon>Eukaryota</taxon>
        <taxon>Sar</taxon>
        <taxon>Alveolata</taxon>
        <taxon>Dinophyceae</taxon>
        <taxon>Suessiales</taxon>
        <taxon>Symbiodiniaceae</taxon>
        <taxon>Symbiodinium</taxon>
    </lineage>
</organism>
<dbReference type="InterPro" id="IPR013103">
    <property type="entry name" value="RVT_2"/>
</dbReference>
<dbReference type="OrthoDB" id="441504at2759"/>
<protein>
    <recommendedName>
        <fullName evidence="2">Integrase catalytic domain-containing protein</fullName>
    </recommendedName>
</protein>
<gene>
    <name evidence="3" type="ORF">AK812_SmicGene7501</name>
</gene>
<feature type="compositionally biased region" description="Basic and acidic residues" evidence="1">
    <location>
        <begin position="558"/>
        <end position="567"/>
    </location>
</feature>
<name>A0A1Q9ENG2_SYMMI</name>
<dbReference type="GO" id="GO:0015074">
    <property type="term" value="P:DNA integration"/>
    <property type="evidence" value="ECO:0007669"/>
    <property type="project" value="InterPro"/>
</dbReference>
<dbReference type="AlphaFoldDB" id="A0A1Q9ENG2"/>
<accession>A0A1Q9ENG2</accession>
<feature type="region of interest" description="Disordered" evidence="1">
    <location>
        <begin position="542"/>
        <end position="567"/>
    </location>
</feature>
<evidence type="ECO:0000313" key="3">
    <source>
        <dbReference type="EMBL" id="OLQ08952.1"/>
    </source>
</evidence>
<reference evidence="3 4" key="1">
    <citation type="submission" date="2016-02" db="EMBL/GenBank/DDBJ databases">
        <title>Genome analysis of coral dinoflagellate symbionts highlights evolutionary adaptations to a symbiotic lifestyle.</title>
        <authorList>
            <person name="Aranda M."/>
            <person name="Li Y."/>
            <person name="Liew Y.J."/>
            <person name="Baumgarten S."/>
            <person name="Simakov O."/>
            <person name="Wilson M."/>
            <person name="Piel J."/>
            <person name="Ashoor H."/>
            <person name="Bougouffa S."/>
            <person name="Bajic V.B."/>
            <person name="Ryu T."/>
            <person name="Ravasi T."/>
            <person name="Bayer T."/>
            <person name="Micklem G."/>
            <person name="Kim H."/>
            <person name="Bhak J."/>
            <person name="Lajeunesse T.C."/>
            <person name="Voolstra C.R."/>
        </authorList>
    </citation>
    <scope>NUCLEOTIDE SEQUENCE [LARGE SCALE GENOMIC DNA]</scope>
    <source>
        <strain evidence="3 4">CCMP2467</strain>
    </source>
</reference>
<dbReference type="Gene3D" id="3.30.420.10">
    <property type="entry name" value="Ribonuclease H-like superfamily/Ribonuclease H"/>
    <property type="match status" value="1"/>
</dbReference>
<comment type="caution">
    <text evidence="3">The sequence shown here is derived from an EMBL/GenBank/DDBJ whole genome shotgun (WGS) entry which is preliminary data.</text>
</comment>
<dbReference type="PROSITE" id="PS50994">
    <property type="entry name" value="INTEGRASE"/>
    <property type="match status" value="1"/>
</dbReference>
<evidence type="ECO:0000313" key="4">
    <source>
        <dbReference type="Proteomes" id="UP000186817"/>
    </source>
</evidence>
<dbReference type="Pfam" id="PF07727">
    <property type="entry name" value="RVT_2"/>
    <property type="match status" value="1"/>
</dbReference>
<dbReference type="InterPro" id="IPR001584">
    <property type="entry name" value="Integrase_cat-core"/>
</dbReference>
<feature type="domain" description="Integrase catalytic" evidence="2">
    <location>
        <begin position="25"/>
        <end position="193"/>
    </location>
</feature>
<dbReference type="InterPro" id="IPR036397">
    <property type="entry name" value="RNaseH_sf"/>
</dbReference>
<dbReference type="InterPro" id="IPR012337">
    <property type="entry name" value="RNaseH-like_sf"/>
</dbReference>
<evidence type="ECO:0000259" key="2">
    <source>
        <dbReference type="PROSITE" id="PS50994"/>
    </source>
</evidence>
<dbReference type="Proteomes" id="UP000186817">
    <property type="component" value="Unassembled WGS sequence"/>
</dbReference>
<keyword evidence="4" id="KW-1185">Reference proteome</keyword>
<evidence type="ECO:0000256" key="1">
    <source>
        <dbReference type="SAM" id="MobiDB-lite"/>
    </source>
</evidence>
<dbReference type="GO" id="GO:0003676">
    <property type="term" value="F:nucleic acid binding"/>
    <property type="evidence" value="ECO:0007669"/>
    <property type="project" value="InterPro"/>
</dbReference>
<proteinExistence type="predicted"/>
<dbReference type="EMBL" id="LSRX01000107">
    <property type="protein sequence ID" value="OLQ08952.1"/>
    <property type="molecule type" value="Genomic_DNA"/>
</dbReference>